<reference evidence="5" key="1">
    <citation type="journal article" date="2023" name="Plant Biotechnol. J.">
        <title>Chromosome-level wild Hevea brasiliensis genome provides new tools for genomic-assisted breeding and valuable loci to elevate rubber yield.</title>
        <authorList>
            <person name="Cheng H."/>
            <person name="Song X."/>
            <person name="Hu Y."/>
            <person name="Wu T."/>
            <person name="Yang Q."/>
            <person name="An Z."/>
            <person name="Feng S."/>
            <person name="Deng Z."/>
            <person name="Wu W."/>
            <person name="Zeng X."/>
            <person name="Tu M."/>
            <person name="Wang X."/>
            <person name="Huang H."/>
        </authorList>
    </citation>
    <scope>NUCLEOTIDE SEQUENCE</scope>
    <source>
        <strain evidence="5">MT/VB/25A 57/8</strain>
    </source>
</reference>
<dbReference type="SUPFAM" id="SSF52080">
    <property type="entry name" value="Ribosomal proteins L15p and L18e"/>
    <property type="match status" value="1"/>
</dbReference>
<evidence type="ECO:0000313" key="6">
    <source>
        <dbReference type="Proteomes" id="UP001174677"/>
    </source>
</evidence>
<dbReference type="PANTHER" id="PTHR11721">
    <property type="entry name" value="60S RIBOSOMAL PROTEIN L27A"/>
    <property type="match status" value="1"/>
</dbReference>
<comment type="similarity">
    <text evidence="1">Belongs to the universal ribosomal protein uL15 family.</text>
</comment>
<feature type="compositionally biased region" description="Basic residues" evidence="4">
    <location>
        <begin position="7"/>
        <end position="16"/>
    </location>
</feature>
<dbReference type="InterPro" id="IPR036227">
    <property type="entry name" value="Ribosomal_uL15/eL18_sf"/>
</dbReference>
<accession>A0ABQ9N4P3</accession>
<keyword evidence="2" id="KW-0689">Ribosomal protein</keyword>
<gene>
    <name evidence="5" type="ORF">P3X46_002726</name>
</gene>
<protein>
    <recommendedName>
        <fullName evidence="7">Ribosomal protein L18e/L15P domain-containing protein</fullName>
    </recommendedName>
</protein>
<dbReference type="Gene3D" id="3.100.10.10">
    <property type="match status" value="1"/>
</dbReference>
<evidence type="ECO:0008006" key="7">
    <source>
        <dbReference type="Google" id="ProtNLM"/>
    </source>
</evidence>
<keyword evidence="6" id="KW-1185">Reference proteome</keyword>
<comment type="caution">
    <text evidence="5">The sequence shown here is derived from an EMBL/GenBank/DDBJ whole genome shotgun (WGS) entry which is preliminary data.</text>
</comment>
<feature type="region of interest" description="Disordered" evidence="4">
    <location>
        <begin position="1"/>
        <end position="22"/>
    </location>
</feature>
<evidence type="ECO:0000256" key="4">
    <source>
        <dbReference type="SAM" id="MobiDB-lite"/>
    </source>
</evidence>
<name>A0ABQ9N4P3_HEVBR</name>
<dbReference type="Proteomes" id="UP001174677">
    <property type="component" value="Chromosome 2"/>
</dbReference>
<dbReference type="PANTHER" id="PTHR11721:SF3">
    <property type="entry name" value="LARGE RIBOSOMAL SUBUNIT PROTEIN UL15"/>
    <property type="match status" value="1"/>
</dbReference>
<keyword evidence="3" id="KW-0687">Ribonucleoprotein</keyword>
<evidence type="ECO:0000313" key="5">
    <source>
        <dbReference type="EMBL" id="KAJ9187248.1"/>
    </source>
</evidence>
<proteinExistence type="inferred from homology"/>
<sequence length="113" mass="12718">MSVSHSCIRKHRKHPGGHANSGGMHHHRILLSNYLLGILGKIRLLRIMIPNAIQLGYLKVMGKLALLENQPIVVKAKLVLKIAGKKIKEASGVIILNFWNNDVLELFKRLFLL</sequence>
<evidence type="ECO:0000256" key="1">
    <source>
        <dbReference type="ARBA" id="ARBA00007320"/>
    </source>
</evidence>
<dbReference type="EMBL" id="JARPOI010000002">
    <property type="protein sequence ID" value="KAJ9187248.1"/>
    <property type="molecule type" value="Genomic_DNA"/>
</dbReference>
<evidence type="ECO:0000256" key="2">
    <source>
        <dbReference type="ARBA" id="ARBA00022980"/>
    </source>
</evidence>
<evidence type="ECO:0000256" key="3">
    <source>
        <dbReference type="ARBA" id="ARBA00023274"/>
    </source>
</evidence>
<organism evidence="5 6">
    <name type="scientific">Hevea brasiliensis</name>
    <name type="common">Para rubber tree</name>
    <name type="synonym">Siphonia brasiliensis</name>
    <dbReference type="NCBI Taxonomy" id="3981"/>
    <lineage>
        <taxon>Eukaryota</taxon>
        <taxon>Viridiplantae</taxon>
        <taxon>Streptophyta</taxon>
        <taxon>Embryophyta</taxon>
        <taxon>Tracheophyta</taxon>
        <taxon>Spermatophyta</taxon>
        <taxon>Magnoliopsida</taxon>
        <taxon>eudicotyledons</taxon>
        <taxon>Gunneridae</taxon>
        <taxon>Pentapetalae</taxon>
        <taxon>rosids</taxon>
        <taxon>fabids</taxon>
        <taxon>Malpighiales</taxon>
        <taxon>Euphorbiaceae</taxon>
        <taxon>Crotonoideae</taxon>
        <taxon>Micrandreae</taxon>
        <taxon>Hevea</taxon>
    </lineage>
</organism>